<reference evidence="1" key="1">
    <citation type="submission" date="2024-03" db="EMBL/GenBank/DDBJ databases">
        <authorList>
            <consortium name="ELIXIR-Norway"/>
            <consortium name="Elixir Norway"/>
        </authorList>
    </citation>
    <scope>NUCLEOTIDE SEQUENCE</scope>
</reference>
<accession>A0ABP1ANF0</accession>
<organism evidence="1 2">
    <name type="scientific">Sphagnum jensenii</name>
    <dbReference type="NCBI Taxonomy" id="128206"/>
    <lineage>
        <taxon>Eukaryota</taxon>
        <taxon>Viridiplantae</taxon>
        <taxon>Streptophyta</taxon>
        <taxon>Embryophyta</taxon>
        <taxon>Bryophyta</taxon>
        <taxon>Sphagnophytina</taxon>
        <taxon>Sphagnopsida</taxon>
        <taxon>Sphagnales</taxon>
        <taxon>Sphagnaceae</taxon>
        <taxon>Sphagnum</taxon>
    </lineage>
</organism>
<sequence length="243" mass="27531">MGISAPANKEPFRVRIWPILSREKDGQKEVLMHSKPHTLPSLPFSIRFAGPAIEPEVEWTPIIAWADLIHQVEVKLEQQVLRYKLTTCVRLQLEWFWQEALSRGGMECTILAHIHTGAKGVSVQKRKHLHWKALEQALSLDNEVAFATQAHNLLMRSGEDDSTRQAFRNRWVSLRASPQAARKKKKFSRLDMTILMNPESTNPDPTQGEFLEEGQIGEFVAGATSKLSGSFNPPVGRNKLTYV</sequence>
<evidence type="ECO:0000313" key="1">
    <source>
        <dbReference type="EMBL" id="CAK9863880.1"/>
    </source>
</evidence>
<name>A0ABP1ANF0_9BRYO</name>
<proteinExistence type="predicted"/>
<dbReference type="Proteomes" id="UP001497522">
    <property type="component" value="Chromosome 14"/>
</dbReference>
<keyword evidence="2" id="KW-1185">Reference proteome</keyword>
<dbReference type="EMBL" id="OZ023715">
    <property type="protein sequence ID" value="CAK9863880.1"/>
    <property type="molecule type" value="Genomic_DNA"/>
</dbReference>
<evidence type="ECO:0000313" key="2">
    <source>
        <dbReference type="Proteomes" id="UP001497522"/>
    </source>
</evidence>
<protein>
    <submittedName>
        <fullName evidence="1">Uncharacterized protein</fullName>
    </submittedName>
</protein>
<gene>
    <name evidence="1" type="ORF">CSSPJE1EN2_LOCUS6875</name>
</gene>